<evidence type="ECO:0000313" key="2">
    <source>
        <dbReference type="Proteomes" id="UP001596028"/>
    </source>
</evidence>
<dbReference type="EMBL" id="JBHSEP010000039">
    <property type="protein sequence ID" value="MFC4602024.1"/>
    <property type="molecule type" value="Genomic_DNA"/>
</dbReference>
<sequence length="155" mass="17667">MHELLVVEGKLHPSSSKTHITYQFHISAPLPALQIDFQYAPKRLEDKSESRRLIEQSIEQYVHPSLQAAYMDKWEQFMPLQNLLTISVDDPSGFRGSAHRHPEKQRHLLALSSSSPGFIPGAIREGIWRITISVHCVVTPDCDYLLRVTEGEQPL</sequence>
<comment type="caution">
    <text evidence="1">The sequence shown here is derived from an EMBL/GenBank/DDBJ whole genome shotgun (WGS) entry which is preliminary data.</text>
</comment>
<reference evidence="2" key="1">
    <citation type="journal article" date="2019" name="Int. J. Syst. Evol. Microbiol.">
        <title>The Global Catalogue of Microorganisms (GCM) 10K type strain sequencing project: providing services to taxonomists for standard genome sequencing and annotation.</title>
        <authorList>
            <consortium name="The Broad Institute Genomics Platform"/>
            <consortium name="The Broad Institute Genome Sequencing Center for Infectious Disease"/>
            <person name="Wu L."/>
            <person name="Ma J."/>
        </authorList>
    </citation>
    <scope>NUCLEOTIDE SEQUENCE [LARGE SCALE GENOMIC DNA]</scope>
    <source>
        <strain evidence="2">CCUG 49571</strain>
    </source>
</reference>
<evidence type="ECO:0000313" key="1">
    <source>
        <dbReference type="EMBL" id="MFC4602024.1"/>
    </source>
</evidence>
<dbReference type="Proteomes" id="UP001596028">
    <property type="component" value="Unassembled WGS sequence"/>
</dbReference>
<dbReference type="RefSeq" id="WP_378102938.1">
    <property type="nucleotide sequence ID" value="NZ_JBHSEP010000039.1"/>
</dbReference>
<keyword evidence="2" id="KW-1185">Reference proteome</keyword>
<accession>A0ABV9FP43</accession>
<protein>
    <submittedName>
        <fullName evidence="1">Uncharacterized protein</fullName>
    </submittedName>
</protein>
<proteinExistence type="predicted"/>
<name>A0ABV9FP43_9BACL</name>
<gene>
    <name evidence="1" type="ORF">ACFO3S_27655</name>
</gene>
<organism evidence="1 2">
    <name type="scientific">Cohnella hongkongensis</name>
    <dbReference type="NCBI Taxonomy" id="178337"/>
    <lineage>
        <taxon>Bacteria</taxon>
        <taxon>Bacillati</taxon>
        <taxon>Bacillota</taxon>
        <taxon>Bacilli</taxon>
        <taxon>Bacillales</taxon>
        <taxon>Paenibacillaceae</taxon>
        <taxon>Cohnella</taxon>
    </lineage>
</organism>